<dbReference type="InterPro" id="IPR052169">
    <property type="entry name" value="CW_Biosynth-Accessory"/>
</dbReference>
<dbReference type="Gene3D" id="3.60.21.10">
    <property type="match status" value="1"/>
</dbReference>
<comment type="similarity">
    <text evidence="1">Belongs to the CapA family.</text>
</comment>
<keyword evidence="4" id="KW-1185">Reference proteome</keyword>
<sequence length="360" mass="39548">MDRIVLAGAGDVILDRPDPKTAFQYVAPIFREADITYVNMEQVLADDGVPHPCQSVSKGSRFIEAYTDAEVDVVSCATNHAMDWGEEGLVGTLETLDAAGVAHCGTGRTLDEARKPVILERGGQRVGFLNYCSVARPEYDADVDKAGIAPLKVHTLYEQVDFQPATPPRIVSLPTKESRDMICADIRALKEQVDVVVVAFHWGQHLVPAVVPMYCIEMAHDAIDAGADLIIGAHTHILKGIEVYRGKTIYYSLGNFVLDFGDAFHDTRLIDSLDAHYKPTPESRVDRNKTMIVKAYIEDGQVVQTGFVPAMINADGDPMPVKRGGEGDAVVAYMELITEEAGLNARYEWVSDEEVAIRER</sequence>
<evidence type="ECO:0000256" key="1">
    <source>
        <dbReference type="ARBA" id="ARBA00005662"/>
    </source>
</evidence>
<dbReference type="InterPro" id="IPR019079">
    <property type="entry name" value="Capsule_synth_CapA"/>
</dbReference>
<dbReference type="PANTHER" id="PTHR33393">
    <property type="entry name" value="POLYGLUTAMINE SYNTHESIS ACCESSORY PROTEIN RV0574C-RELATED"/>
    <property type="match status" value="1"/>
</dbReference>
<dbReference type="Proteomes" id="UP001430755">
    <property type="component" value="Unassembled WGS sequence"/>
</dbReference>
<gene>
    <name evidence="3" type="ORF">LPT13_02755</name>
</gene>
<comment type="caution">
    <text evidence="3">The sequence shown here is derived from an EMBL/GenBank/DDBJ whole genome shotgun (WGS) entry which is preliminary data.</text>
</comment>
<dbReference type="Pfam" id="PF09587">
    <property type="entry name" value="PGA_cap"/>
    <property type="match status" value="1"/>
</dbReference>
<reference evidence="3" key="1">
    <citation type="submission" date="2021-11" db="EMBL/GenBank/DDBJ databases">
        <title>A Novel Adlercreutzia Species, isolated from a Allomyrina dichotoma larva feces.</title>
        <authorList>
            <person name="Suh M.K."/>
        </authorList>
    </citation>
    <scope>NUCLEOTIDE SEQUENCE</scope>
    <source>
        <strain evidence="3">JBNU-10</strain>
    </source>
</reference>
<feature type="domain" description="Capsule synthesis protein CapA" evidence="2">
    <location>
        <begin position="5"/>
        <end position="260"/>
    </location>
</feature>
<accession>A0ABS9WEH8</accession>
<dbReference type="RefSeq" id="WP_242163272.1">
    <property type="nucleotide sequence ID" value="NZ_JAJMLW010000001.1"/>
</dbReference>
<dbReference type="CDD" id="cd07381">
    <property type="entry name" value="MPP_CapA"/>
    <property type="match status" value="1"/>
</dbReference>
<name>A0ABS9WEH8_9ACTN</name>
<dbReference type="PANTHER" id="PTHR33393:SF13">
    <property type="entry name" value="PGA BIOSYNTHESIS PROTEIN CAPA"/>
    <property type="match status" value="1"/>
</dbReference>
<protein>
    <submittedName>
        <fullName evidence="3">CapA family protein</fullName>
    </submittedName>
</protein>
<evidence type="ECO:0000313" key="4">
    <source>
        <dbReference type="Proteomes" id="UP001430755"/>
    </source>
</evidence>
<dbReference type="InterPro" id="IPR029052">
    <property type="entry name" value="Metallo-depent_PP-like"/>
</dbReference>
<proteinExistence type="inferred from homology"/>
<dbReference type="SUPFAM" id="SSF56300">
    <property type="entry name" value="Metallo-dependent phosphatases"/>
    <property type="match status" value="1"/>
</dbReference>
<dbReference type="EMBL" id="JAJMLW010000001">
    <property type="protein sequence ID" value="MCI2241273.1"/>
    <property type="molecule type" value="Genomic_DNA"/>
</dbReference>
<evidence type="ECO:0000313" key="3">
    <source>
        <dbReference type="EMBL" id="MCI2241273.1"/>
    </source>
</evidence>
<organism evidence="3 4">
    <name type="scientific">Adlercreutzia faecimuris</name>
    <dbReference type="NCBI Taxonomy" id="2897341"/>
    <lineage>
        <taxon>Bacteria</taxon>
        <taxon>Bacillati</taxon>
        <taxon>Actinomycetota</taxon>
        <taxon>Coriobacteriia</taxon>
        <taxon>Eggerthellales</taxon>
        <taxon>Eggerthellaceae</taxon>
        <taxon>Adlercreutzia</taxon>
    </lineage>
</organism>
<dbReference type="SMART" id="SM00854">
    <property type="entry name" value="PGA_cap"/>
    <property type="match status" value="1"/>
</dbReference>
<evidence type="ECO:0000259" key="2">
    <source>
        <dbReference type="SMART" id="SM00854"/>
    </source>
</evidence>